<feature type="region of interest" description="Disordered" evidence="1">
    <location>
        <begin position="586"/>
        <end position="611"/>
    </location>
</feature>
<evidence type="ECO:0000313" key="3">
    <source>
        <dbReference type="RefSeq" id="XP_046590220.1"/>
    </source>
</evidence>
<feature type="region of interest" description="Disordered" evidence="1">
    <location>
        <begin position="22"/>
        <end position="123"/>
    </location>
</feature>
<evidence type="ECO:0000256" key="1">
    <source>
        <dbReference type="SAM" id="MobiDB-lite"/>
    </source>
</evidence>
<name>A0ABM3FQE0_NEOLC</name>
<feature type="compositionally biased region" description="Basic and acidic residues" evidence="1">
    <location>
        <begin position="594"/>
        <end position="611"/>
    </location>
</feature>
<reference evidence="3" key="1">
    <citation type="submission" date="2025-08" db="UniProtKB">
        <authorList>
            <consortium name="RefSeq"/>
        </authorList>
    </citation>
    <scope>IDENTIFICATION</scope>
    <source>
        <tissue evidence="3">Thorax and Abdomen</tissue>
    </source>
</reference>
<feature type="compositionally biased region" description="Polar residues" evidence="1">
    <location>
        <begin position="22"/>
        <end position="32"/>
    </location>
</feature>
<sequence>MNNIIEKRRRTRDRVRRHRFVHQNTIVPQNHPLNDDSDSDINSETECVSDQENSNRSEEDVSEGGISEQLLEHSQSEIDEENGDSGDGSQIDHEESVSSASVIDENSDIGSSINEATDDSLNERNEAEEIRKWAIKEHLSHSQLDGLLVILRRRLLPELPKTAKTFLRTSAVAYDIQDMEDYDGNMGQFVYFGIAERLRACVNEEVHIGNEILIQVNVDGLPLFKSSNTQLWPILCKVVHEPDIYEPVPVAIYAGSTKPKRVDEFLDEFIEEMNQLSANGIDINGRLFQVKIQSFICDTPARSFLKCVKGHTGYYACERCTVRGCRPGRSTVFPDADCPERSAEDFNRQRQREHHNSVSPLLRLRPAVNLVLLFILDFLHLACHGVMKKLLKDFWLLGNLHLRLGRRSRIELSRRMEYLKILNFMLRRSSPQVQQVCKEHIMGDDKEAEEAIKAFQLVEFDPPNRKQKRGTIECVPSTWISYNPSTGRCQCKFMPPPYSVEDSELLCWLVKEQSPLQESWPVYPITLKGHATTYDDAMKRLKVLADKKFVYTEDGTLPEKKSEAAKKAYQRIKVKGDKAIAEKLMQVQPINTSRNDDYASNHQGQEKKYKT</sequence>
<gene>
    <name evidence="3" type="primary">LOC124293415</name>
</gene>
<feature type="compositionally biased region" description="Acidic residues" evidence="1">
    <location>
        <begin position="35"/>
        <end position="49"/>
    </location>
</feature>
<accession>A0ABM3FQE0</accession>
<dbReference type="PANTHER" id="PTHR33053:SF9">
    <property type="entry name" value="AGAP000105-PA"/>
    <property type="match status" value="1"/>
</dbReference>
<organism evidence="2 3">
    <name type="scientific">Neodiprion lecontei</name>
    <name type="common">Redheaded pine sawfly</name>
    <dbReference type="NCBI Taxonomy" id="441921"/>
    <lineage>
        <taxon>Eukaryota</taxon>
        <taxon>Metazoa</taxon>
        <taxon>Ecdysozoa</taxon>
        <taxon>Arthropoda</taxon>
        <taxon>Hexapoda</taxon>
        <taxon>Insecta</taxon>
        <taxon>Pterygota</taxon>
        <taxon>Neoptera</taxon>
        <taxon>Endopterygota</taxon>
        <taxon>Hymenoptera</taxon>
        <taxon>Tenthredinoidea</taxon>
        <taxon>Diprionidae</taxon>
        <taxon>Diprioninae</taxon>
        <taxon>Neodiprion</taxon>
    </lineage>
</organism>
<dbReference type="PANTHER" id="PTHR33053">
    <property type="entry name" value="PROTEIN, PUTATIVE-RELATED"/>
    <property type="match status" value="1"/>
</dbReference>
<dbReference type="Proteomes" id="UP000829291">
    <property type="component" value="Chromosome 3"/>
</dbReference>
<dbReference type="RefSeq" id="XP_046590220.1">
    <property type="nucleotide sequence ID" value="XM_046734264.1"/>
</dbReference>
<dbReference type="GeneID" id="124293415"/>
<keyword evidence="2" id="KW-1185">Reference proteome</keyword>
<protein>
    <submittedName>
        <fullName evidence="3">Uncharacterized protein LOC124293415</fullName>
    </submittedName>
</protein>
<evidence type="ECO:0000313" key="2">
    <source>
        <dbReference type="Proteomes" id="UP000829291"/>
    </source>
</evidence>
<proteinExistence type="predicted"/>